<protein>
    <submittedName>
        <fullName evidence="1">Uncharacterized protein</fullName>
    </submittedName>
</protein>
<dbReference type="Proteomes" id="UP000604046">
    <property type="component" value="Unassembled WGS sequence"/>
</dbReference>
<comment type="caution">
    <text evidence="1">The sequence shown here is derived from an EMBL/GenBank/DDBJ whole genome shotgun (WGS) entry which is preliminary data.</text>
</comment>
<dbReference type="EMBL" id="CAJNDS010000724">
    <property type="protein sequence ID" value="CAE7230483.1"/>
    <property type="molecule type" value="Genomic_DNA"/>
</dbReference>
<organism evidence="1 2">
    <name type="scientific">Symbiodinium natans</name>
    <dbReference type="NCBI Taxonomy" id="878477"/>
    <lineage>
        <taxon>Eukaryota</taxon>
        <taxon>Sar</taxon>
        <taxon>Alveolata</taxon>
        <taxon>Dinophyceae</taxon>
        <taxon>Suessiales</taxon>
        <taxon>Symbiodiniaceae</taxon>
        <taxon>Symbiodinium</taxon>
    </lineage>
</organism>
<proteinExistence type="predicted"/>
<name>A0A812KUH3_9DINO</name>
<sequence>MLNVMLVRRAADRHDGAGLDRPFVRRLADTQVDLRFGVGSEALRDTAAGRSRLTVADLVRDCRIGWEVTDATSRLHRDIIRQSTKKTRSLHAYFLSRFSGRELARSIASAGGKLQGRTMEEIVTWAYDLVQDPRDLFSAAFRPQSTFRSQAARMQRQEFLQPQTLRDIFKLSLDPSKVVVKDTSGRFLRKREVMKKLKGLRGSGPFLAKHMWRIMHGFALNCGPHDATYAETGPGARKFLNLWSGFPAQFSATSTAQSAADAFNEILHRAQNDVRNELNRRIRASQVDEEKNLLRTFAAEVSNVDVFQFFCCECWRLVDYVFSRHRRYLRGHRLGPEEDEVDWDDE</sequence>
<evidence type="ECO:0000313" key="1">
    <source>
        <dbReference type="EMBL" id="CAE7230483.1"/>
    </source>
</evidence>
<dbReference type="AlphaFoldDB" id="A0A812KUH3"/>
<dbReference type="OrthoDB" id="410731at2759"/>
<keyword evidence="2" id="KW-1185">Reference proteome</keyword>
<accession>A0A812KUH3</accession>
<evidence type="ECO:0000313" key="2">
    <source>
        <dbReference type="Proteomes" id="UP000604046"/>
    </source>
</evidence>
<gene>
    <name evidence="1" type="ORF">SNAT2548_LOCUS9371</name>
</gene>
<reference evidence="1" key="1">
    <citation type="submission" date="2021-02" db="EMBL/GenBank/DDBJ databases">
        <authorList>
            <person name="Dougan E. K."/>
            <person name="Rhodes N."/>
            <person name="Thang M."/>
            <person name="Chan C."/>
        </authorList>
    </citation>
    <scope>NUCLEOTIDE SEQUENCE</scope>
</reference>